<comment type="similarity">
    <text evidence="2">Belongs to the transferase hexapeptide repeat family.</text>
</comment>
<evidence type="ECO:0000256" key="7">
    <source>
        <dbReference type="ARBA" id="ARBA00023315"/>
    </source>
</evidence>
<dbReference type="EC" id="2.3.1.30" evidence="3"/>
<keyword evidence="5" id="KW-0028">Amino-acid biosynthesis</keyword>
<dbReference type="InterPro" id="IPR042122">
    <property type="entry name" value="Ser_AcTrfase_N_sf"/>
</dbReference>
<feature type="domain" description="Serine acetyltransferase N-terminal" evidence="9">
    <location>
        <begin position="93"/>
        <end position="164"/>
    </location>
</feature>
<dbReference type="AlphaFoldDB" id="A0A3P4B3X0"/>
<evidence type="ECO:0000256" key="2">
    <source>
        <dbReference type="ARBA" id="ARBA00007274"/>
    </source>
</evidence>
<proteinExistence type="inferred from homology"/>
<comment type="catalytic activity">
    <reaction evidence="8">
        <text>L-serine + acetyl-CoA = O-acetyl-L-serine + CoA</text>
        <dbReference type="Rhea" id="RHEA:24560"/>
        <dbReference type="ChEBI" id="CHEBI:33384"/>
        <dbReference type="ChEBI" id="CHEBI:57287"/>
        <dbReference type="ChEBI" id="CHEBI:57288"/>
        <dbReference type="ChEBI" id="CHEBI:58340"/>
        <dbReference type="EC" id="2.3.1.30"/>
    </reaction>
</comment>
<evidence type="ECO:0000256" key="3">
    <source>
        <dbReference type="ARBA" id="ARBA00013266"/>
    </source>
</evidence>
<keyword evidence="6 10" id="KW-0808">Transferase</keyword>
<gene>
    <name evidence="10" type="primary">cysE</name>
    <name evidence="10" type="ORF">PIGHUM_02808</name>
</gene>
<evidence type="ECO:0000256" key="4">
    <source>
        <dbReference type="ARBA" id="ARBA00018522"/>
    </source>
</evidence>
<evidence type="ECO:0000313" key="11">
    <source>
        <dbReference type="Proteomes" id="UP000277294"/>
    </source>
</evidence>
<accession>A0A3P4B3X0</accession>
<evidence type="ECO:0000256" key="1">
    <source>
        <dbReference type="ARBA" id="ARBA00004876"/>
    </source>
</evidence>
<reference evidence="10 11" key="1">
    <citation type="submission" date="2018-10" db="EMBL/GenBank/DDBJ databases">
        <authorList>
            <person name="Criscuolo A."/>
        </authorList>
    </citation>
    <scope>NUCLEOTIDE SEQUENCE [LARGE SCALE GENOMIC DNA]</scope>
    <source>
        <strain evidence="10">DnA1</strain>
    </source>
</reference>
<organism evidence="10 11">
    <name type="scientific">Pigmentiphaga humi</name>
    <dbReference type="NCBI Taxonomy" id="2478468"/>
    <lineage>
        <taxon>Bacteria</taxon>
        <taxon>Pseudomonadati</taxon>
        <taxon>Pseudomonadota</taxon>
        <taxon>Betaproteobacteria</taxon>
        <taxon>Burkholderiales</taxon>
        <taxon>Alcaligenaceae</taxon>
        <taxon>Pigmentiphaga</taxon>
    </lineage>
</organism>
<dbReference type="CDD" id="cd03354">
    <property type="entry name" value="LbH_SAT"/>
    <property type="match status" value="1"/>
</dbReference>
<dbReference type="NCBIfam" id="NF041874">
    <property type="entry name" value="EPS_EpsC"/>
    <property type="match status" value="1"/>
</dbReference>
<protein>
    <recommendedName>
        <fullName evidence="4">Serine acetyltransferase</fullName>
        <ecNumber evidence="3">2.3.1.30</ecNumber>
    </recommendedName>
</protein>
<dbReference type="InterPro" id="IPR045304">
    <property type="entry name" value="LbH_SAT"/>
</dbReference>
<dbReference type="Pfam" id="PF06426">
    <property type="entry name" value="SATase_N"/>
    <property type="match status" value="1"/>
</dbReference>
<dbReference type="EMBL" id="UWPJ01000023">
    <property type="protein sequence ID" value="VCU70732.1"/>
    <property type="molecule type" value="Genomic_DNA"/>
</dbReference>
<dbReference type="Gene3D" id="2.160.10.10">
    <property type="entry name" value="Hexapeptide repeat proteins"/>
    <property type="match status" value="1"/>
</dbReference>
<dbReference type="Gene3D" id="1.10.3130.10">
    <property type="entry name" value="serine acetyltransferase, domain 1"/>
    <property type="match status" value="1"/>
</dbReference>
<keyword evidence="11" id="KW-1185">Reference proteome</keyword>
<dbReference type="GO" id="GO:0005737">
    <property type="term" value="C:cytoplasm"/>
    <property type="evidence" value="ECO:0007669"/>
    <property type="project" value="InterPro"/>
</dbReference>
<dbReference type="OrthoDB" id="9801456at2"/>
<dbReference type="UniPathway" id="UPA00136">
    <property type="reaction ID" value="UER00199"/>
</dbReference>
<keyword evidence="7 10" id="KW-0012">Acyltransferase</keyword>
<evidence type="ECO:0000259" key="9">
    <source>
        <dbReference type="Pfam" id="PF06426"/>
    </source>
</evidence>
<evidence type="ECO:0000256" key="5">
    <source>
        <dbReference type="ARBA" id="ARBA00022605"/>
    </source>
</evidence>
<dbReference type="GO" id="GO:0006535">
    <property type="term" value="P:cysteine biosynthetic process from serine"/>
    <property type="evidence" value="ECO:0007669"/>
    <property type="project" value="InterPro"/>
</dbReference>
<dbReference type="Pfam" id="PF00132">
    <property type="entry name" value="Hexapep"/>
    <property type="match status" value="1"/>
</dbReference>
<dbReference type="InterPro" id="IPR053376">
    <property type="entry name" value="Serine_acetyltransferase"/>
</dbReference>
<evidence type="ECO:0000256" key="8">
    <source>
        <dbReference type="ARBA" id="ARBA00049486"/>
    </source>
</evidence>
<sequence>MNSPYHASPDVSPEWNLADIVDQLRQSREIEHKIRYLDRVRELPSRETLVTVLDGLAATLFPTHYGRCRLTNDSIDYFVGNTLNATLNLLFEQVRRALYFSEAPETHDKQNLQAKAIEITRRFAARLPAIRSVLVSDLHAAYQGDPAATSISEVLLSYPGIKAVIHYRLAHAIHQLGAPVLARLISDIAHSSTGIDIHPAARIGASFFIDHGTGVVIGETTIIGERVRLYQAVTLGAKSFPADPDGKLTKGIARHPIVEDDVVIYAGATILGRITIGRGSTVGGNVWLTQSVPPDTNVTQAKTQED</sequence>
<dbReference type="SUPFAM" id="SSF51161">
    <property type="entry name" value="Trimeric LpxA-like enzymes"/>
    <property type="match status" value="1"/>
</dbReference>
<dbReference type="RefSeq" id="WP_124080201.1">
    <property type="nucleotide sequence ID" value="NZ_UWPJ01000023.1"/>
</dbReference>
<dbReference type="InterPro" id="IPR010493">
    <property type="entry name" value="Ser_AcTrfase_N"/>
</dbReference>
<evidence type="ECO:0000256" key="6">
    <source>
        <dbReference type="ARBA" id="ARBA00022679"/>
    </source>
</evidence>
<dbReference type="GO" id="GO:0009001">
    <property type="term" value="F:serine O-acetyltransferase activity"/>
    <property type="evidence" value="ECO:0007669"/>
    <property type="project" value="UniProtKB-EC"/>
</dbReference>
<name>A0A3P4B3X0_9BURK</name>
<evidence type="ECO:0000313" key="10">
    <source>
        <dbReference type="EMBL" id="VCU70732.1"/>
    </source>
</evidence>
<dbReference type="PANTHER" id="PTHR42811">
    <property type="entry name" value="SERINE ACETYLTRANSFERASE"/>
    <property type="match status" value="1"/>
</dbReference>
<dbReference type="FunFam" id="2.160.10.10:FF:000015">
    <property type="entry name" value="Serine acetyltransferase, plasmid"/>
    <property type="match status" value="1"/>
</dbReference>
<dbReference type="Proteomes" id="UP000277294">
    <property type="component" value="Unassembled WGS sequence"/>
</dbReference>
<comment type="pathway">
    <text evidence="1">Amino-acid biosynthesis; L-cysteine biosynthesis; L-cysteine from L-serine: step 1/2.</text>
</comment>
<dbReference type="InterPro" id="IPR001451">
    <property type="entry name" value="Hexapep"/>
</dbReference>
<dbReference type="InterPro" id="IPR011004">
    <property type="entry name" value="Trimer_LpxA-like_sf"/>
</dbReference>